<evidence type="ECO:0000259" key="2">
    <source>
        <dbReference type="Pfam" id="PF21247"/>
    </source>
</evidence>
<evidence type="ECO:0000256" key="1">
    <source>
        <dbReference type="SAM" id="MobiDB-lite"/>
    </source>
</evidence>
<evidence type="ECO:0000313" key="3">
    <source>
        <dbReference type="EMBL" id="ALE01872.1"/>
    </source>
</evidence>
<dbReference type="Pfam" id="PF21247">
    <property type="entry name" value="Fic-like_C"/>
    <property type="match status" value="1"/>
</dbReference>
<gene>
    <name evidence="3" type="ORF">W908_04320</name>
</gene>
<accession>A0A0M4LPM3</accession>
<protein>
    <recommendedName>
        <fullName evidence="2">Filamentation induced by cAMP protein Fic-like C-terminal domain-containing protein</fullName>
    </recommendedName>
</protein>
<dbReference type="OrthoDB" id="9807853at2"/>
<name>A0A0M4LPM3_9GAMM</name>
<feature type="domain" description="Filamentation induced by cAMP protein Fic-like C-terminal" evidence="2">
    <location>
        <begin position="70"/>
        <end position="122"/>
    </location>
</feature>
<organism evidence="3 4">
    <name type="scientific">Candidatus Pseudothioglobus singularis PS1</name>
    <dbReference type="NCBI Taxonomy" id="1125411"/>
    <lineage>
        <taxon>Bacteria</taxon>
        <taxon>Pseudomonadati</taxon>
        <taxon>Pseudomonadota</taxon>
        <taxon>Gammaproteobacteria</taxon>
        <taxon>Candidatus Pseudothioglobaceae</taxon>
        <taxon>Candidatus Pseudothioglobus</taxon>
    </lineage>
</organism>
<dbReference type="AlphaFoldDB" id="A0A0M4LPM3"/>
<proteinExistence type="predicted"/>
<keyword evidence="4" id="KW-1185">Reference proteome</keyword>
<evidence type="ECO:0000313" key="4">
    <source>
        <dbReference type="Proteomes" id="UP000068905"/>
    </source>
</evidence>
<reference evidence="3 4" key="1">
    <citation type="journal article" date="2015" name="Genome Announc.">
        <title>Genome Sequence of 'Candidatus Thioglobus singularis' Strain PS1, a Mixotroph from the SUP05 Clade of Marine Gammaproteobacteria.</title>
        <authorList>
            <person name="Marshall K.T."/>
            <person name="Morris R.M."/>
        </authorList>
    </citation>
    <scope>NUCLEOTIDE SEQUENCE [LARGE SCALE GENOMIC DNA]</scope>
    <source>
        <strain evidence="3 4">PS1</strain>
    </source>
</reference>
<sequence length="132" mass="15457">MFKFLKKEESKEAPEVTQSEDWTKDIKRSKKIGQEVEQLTFMYDSESHIDTKGTKQGLSRDHLIILKKCKNESTALELMKILKRTNKSKFKTAIINPLIDHKFLELTIPESPKSPSQKYRTTGKFVKRRVKE</sequence>
<feature type="region of interest" description="Disordered" evidence="1">
    <location>
        <begin position="110"/>
        <end position="132"/>
    </location>
</feature>
<dbReference type="InterPro" id="IPR049514">
    <property type="entry name" value="Fic-like_C"/>
</dbReference>
<dbReference type="Proteomes" id="UP000068905">
    <property type="component" value="Chromosome"/>
</dbReference>
<dbReference type="RefSeq" id="WP_053820072.1">
    <property type="nucleotide sequence ID" value="NZ_CP006911.1"/>
</dbReference>
<feature type="compositionally biased region" description="Basic and acidic residues" evidence="1">
    <location>
        <begin position="1"/>
        <end position="14"/>
    </location>
</feature>
<feature type="region of interest" description="Disordered" evidence="1">
    <location>
        <begin position="1"/>
        <end position="21"/>
    </location>
</feature>
<dbReference type="STRING" id="1125411.W908_04320"/>
<dbReference type="KEGG" id="tsn:W908_04320"/>
<dbReference type="EMBL" id="CP006911">
    <property type="protein sequence ID" value="ALE01872.1"/>
    <property type="molecule type" value="Genomic_DNA"/>
</dbReference>